<gene>
    <name evidence="1" type="ORF">SFRICE_011288</name>
</gene>
<name>A0A2H1VBF4_SPOFR</name>
<organism evidence="1">
    <name type="scientific">Spodoptera frugiperda</name>
    <name type="common">Fall armyworm</name>
    <dbReference type="NCBI Taxonomy" id="7108"/>
    <lineage>
        <taxon>Eukaryota</taxon>
        <taxon>Metazoa</taxon>
        <taxon>Ecdysozoa</taxon>
        <taxon>Arthropoda</taxon>
        <taxon>Hexapoda</taxon>
        <taxon>Insecta</taxon>
        <taxon>Pterygota</taxon>
        <taxon>Neoptera</taxon>
        <taxon>Endopterygota</taxon>
        <taxon>Lepidoptera</taxon>
        <taxon>Glossata</taxon>
        <taxon>Ditrysia</taxon>
        <taxon>Noctuoidea</taxon>
        <taxon>Noctuidae</taxon>
        <taxon>Amphipyrinae</taxon>
        <taxon>Spodoptera</taxon>
    </lineage>
</organism>
<sequence length="140" mass="15474">MTFDDDLMGEARGSVRLLLTKNHPVPTPALSWSSRLFVNAASSCNEVWKRTVLRCALSVERVWCNHYHEEIGKPKGAVIVKHNDTVGFAIKNPINQTNKKNMTLSSLSNIVTQVGACKQENICSKPNIPTARDLSGLRSV</sequence>
<dbReference type="AlphaFoldDB" id="A0A2H1VBF4"/>
<protein>
    <submittedName>
        <fullName evidence="1">SFRICE_011288</fullName>
    </submittedName>
</protein>
<accession>A0A2H1VBF4</accession>
<dbReference type="EMBL" id="ODYU01001634">
    <property type="protein sequence ID" value="SOQ38131.1"/>
    <property type="molecule type" value="Genomic_DNA"/>
</dbReference>
<reference evidence="1" key="1">
    <citation type="submission" date="2016-07" db="EMBL/GenBank/DDBJ databases">
        <authorList>
            <person name="Bretaudeau A."/>
        </authorList>
    </citation>
    <scope>NUCLEOTIDE SEQUENCE</scope>
    <source>
        <strain evidence="1">Rice</strain>
        <tissue evidence="1">Whole body</tissue>
    </source>
</reference>
<evidence type="ECO:0000313" key="1">
    <source>
        <dbReference type="EMBL" id="SOQ38131.1"/>
    </source>
</evidence>
<proteinExistence type="predicted"/>